<keyword evidence="5 15" id="KW-0378">Hydrolase</keyword>
<comment type="caution">
    <text evidence="18">The sequence shown here is derived from an EMBL/GenBank/DDBJ whole genome shotgun (WGS) entry which is preliminary data.</text>
</comment>
<dbReference type="GO" id="GO:0003677">
    <property type="term" value="F:DNA binding"/>
    <property type="evidence" value="ECO:0007669"/>
    <property type="project" value="UniProtKB-KW"/>
</dbReference>
<keyword evidence="6 15" id="KW-0347">Helicase</keyword>
<dbReference type="AlphaFoldDB" id="A0A1G2QCN6"/>
<evidence type="ECO:0000259" key="16">
    <source>
        <dbReference type="PROSITE" id="PS51198"/>
    </source>
</evidence>
<dbReference type="InterPro" id="IPR000212">
    <property type="entry name" value="DNA_helicase_UvrD/REP"/>
</dbReference>
<dbReference type="InterPro" id="IPR011604">
    <property type="entry name" value="PDDEXK-like_dom_sf"/>
</dbReference>
<keyword evidence="10" id="KW-0234">DNA repair</keyword>
<dbReference type="Gene3D" id="3.90.320.10">
    <property type="match status" value="1"/>
</dbReference>
<dbReference type="STRING" id="1802436.A2370_01335"/>
<reference evidence="18 19" key="1">
    <citation type="journal article" date="2016" name="Nat. Commun.">
        <title>Thousands of microbial genomes shed light on interconnected biogeochemical processes in an aquifer system.</title>
        <authorList>
            <person name="Anantharaman K."/>
            <person name="Brown C.T."/>
            <person name="Hug L.A."/>
            <person name="Sharon I."/>
            <person name="Castelle C.J."/>
            <person name="Probst A.J."/>
            <person name="Thomas B.C."/>
            <person name="Singh A."/>
            <person name="Wilkins M.J."/>
            <person name="Karaoz U."/>
            <person name="Brodie E.L."/>
            <person name="Williams K.H."/>
            <person name="Hubbard S.S."/>
            <person name="Banfield J.F."/>
        </authorList>
    </citation>
    <scope>NUCLEOTIDE SEQUENCE [LARGE SCALE GENOMIC DNA]</scope>
</reference>
<dbReference type="CDD" id="cd17932">
    <property type="entry name" value="DEXQc_UvrD"/>
    <property type="match status" value="1"/>
</dbReference>
<gene>
    <name evidence="18" type="ORF">A2370_01335</name>
</gene>
<evidence type="ECO:0000313" key="19">
    <source>
        <dbReference type="Proteomes" id="UP000176222"/>
    </source>
</evidence>
<dbReference type="InterPro" id="IPR013986">
    <property type="entry name" value="DExx_box_DNA_helicase_dom_sf"/>
</dbReference>
<evidence type="ECO:0000256" key="13">
    <source>
        <dbReference type="ARBA" id="ARBA00034808"/>
    </source>
</evidence>
<evidence type="ECO:0000256" key="6">
    <source>
        <dbReference type="ARBA" id="ARBA00022806"/>
    </source>
</evidence>
<evidence type="ECO:0000256" key="5">
    <source>
        <dbReference type="ARBA" id="ARBA00022801"/>
    </source>
</evidence>
<evidence type="ECO:0000256" key="3">
    <source>
        <dbReference type="ARBA" id="ARBA00022741"/>
    </source>
</evidence>
<dbReference type="Gene3D" id="1.10.10.160">
    <property type="match status" value="1"/>
</dbReference>
<dbReference type="PROSITE" id="PS51217">
    <property type="entry name" value="UVRD_HELICASE_CTER"/>
    <property type="match status" value="1"/>
</dbReference>
<evidence type="ECO:0000259" key="17">
    <source>
        <dbReference type="PROSITE" id="PS51217"/>
    </source>
</evidence>
<feature type="domain" description="UvrD-like helicase ATP-binding" evidence="16">
    <location>
        <begin position="11"/>
        <end position="331"/>
    </location>
</feature>
<dbReference type="InterPro" id="IPR038726">
    <property type="entry name" value="PDDEXK_AddAB-type"/>
</dbReference>
<dbReference type="InterPro" id="IPR014017">
    <property type="entry name" value="DNA_helicase_UvrD-like_C"/>
</dbReference>
<dbReference type="PROSITE" id="PS51198">
    <property type="entry name" value="UVRD_HELICASE_ATP_BIND"/>
    <property type="match status" value="1"/>
</dbReference>
<accession>A0A1G2QCN6</accession>
<feature type="binding site" evidence="15">
    <location>
        <begin position="32"/>
        <end position="39"/>
    </location>
    <ligand>
        <name>ATP</name>
        <dbReference type="ChEBI" id="CHEBI:30616"/>
    </ligand>
</feature>
<comment type="catalytic activity">
    <reaction evidence="14">
        <text>ATP + H2O = ADP + phosphate + H(+)</text>
        <dbReference type="Rhea" id="RHEA:13065"/>
        <dbReference type="ChEBI" id="CHEBI:15377"/>
        <dbReference type="ChEBI" id="CHEBI:15378"/>
        <dbReference type="ChEBI" id="CHEBI:30616"/>
        <dbReference type="ChEBI" id="CHEBI:43474"/>
        <dbReference type="ChEBI" id="CHEBI:456216"/>
        <dbReference type="EC" id="5.6.2.4"/>
    </reaction>
</comment>
<name>A0A1G2QCN6_9BACT</name>
<evidence type="ECO:0000313" key="18">
    <source>
        <dbReference type="EMBL" id="OHA58344.1"/>
    </source>
</evidence>
<keyword evidence="4" id="KW-0227">DNA damage</keyword>
<comment type="catalytic activity">
    <reaction evidence="12">
        <text>Couples ATP hydrolysis with the unwinding of duplex DNA by translocating in the 3'-5' direction.</text>
        <dbReference type="EC" id="5.6.2.4"/>
    </reaction>
</comment>
<evidence type="ECO:0000256" key="15">
    <source>
        <dbReference type="PROSITE-ProRule" id="PRU00560"/>
    </source>
</evidence>
<dbReference type="SUPFAM" id="SSF52540">
    <property type="entry name" value="P-loop containing nucleoside triphosphate hydrolases"/>
    <property type="match status" value="1"/>
</dbReference>
<dbReference type="Pfam" id="PF12705">
    <property type="entry name" value="PDDEXK_1"/>
    <property type="match status" value="1"/>
</dbReference>
<evidence type="ECO:0000256" key="2">
    <source>
        <dbReference type="ARBA" id="ARBA00022722"/>
    </source>
</evidence>
<dbReference type="GO" id="GO:0000725">
    <property type="term" value="P:recombinational repair"/>
    <property type="evidence" value="ECO:0007669"/>
    <property type="project" value="TreeGrafter"/>
</dbReference>
<dbReference type="GO" id="GO:0004527">
    <property type="term" value="F:exonuclease activity"/>
    <property type="evidence" value="ECO:0007669"/>
    <property type="project" value="UniProtKB-KW"/>
</dbReference>
<keyword evidence="2" id="KW-0540">Nuclease</keyword>
<evidence type="ECO:0000256" key="9">
    <source>
        <dbReference type="ARBA" id="ARBA00023125"/>
    </source>
</evidence>
<keyword evidence="7" id="KW-0269">Exonuclease</keyword>
<dbReference type="GO" id="GO:0005524">
    <property type="term" value="F:ATP binding"/>
    <property type="evidence" value="ECO:0007669"/>
    <property type="project" value="UniProtKB-UniRule"/>
</dbReference>
<evidence type="ECO:0000256" key="4">
    <source>
        <dbReference type="ARBA" id="ARBA00022763"/>
    </source>
</evidence>
<dbReference type="PANTHER" id="PTHR11070">
    <property type="entry name" value="UVRD / RECB / PCRA DNA HELICASE FAMILY MEMBER"/>
    <property type="match status" value="1"/>
</dbReference>
<evidence type="ECO:0000256" key="8">
    <source>
        <dbReference type="ARBA" id="ARBA00022840"/>
    </source>
</evidence>
<evidence type="ECO:0000256" key="1">
    <source>
        <dbReference type="ARBA" id="ARBA00009922"/>
    </source>
</evidence>
<keyword evidence="9" id="KW-0238">DNA-binding</keyword>
<evidence type="ECO:0000256" key="11">
    <source>
        <dbReference type="ARBA" id="ARBA00023235"/>
    </source>
</evidence>
<dbReference type="EC" id="5.6.2.4" evidence="13"/>
<protein>
    <recommendedName>
        <fullName evidence="13">DNA 3'-5' helicase</fullName>
        <ecNumber evidence="13">5.6.2.4</ecNumber>
    </recommendedName>
</protein>
<organism evidence="18 19">
    <name type="scientific">Candidatus Vogelbacteria bacterium RIFOXYB1_FULL_42_16</name>
    <dbReference type="NCBI Taxonomy" id="1802436"/>
    <lineage>
        <taxon>Bacteria</taxon>
        <taxon>Candidatus Vogeliibacteriota</taxon>
    </lineage>
</organism>
<keyword evidence="8 15" id="KW-0067">ATP-binding</keyword>
<dbReference type="InterPro" id="IPR027417">
    <property type="entry name" value="P-loop_NTPase"/>
</dbReference>
<comment type="similarity">
    <text evidence="1">Belongs to the helicase family. UvrD subfamily.</text>
</comment>
<dbReference type="EMBL" id="MHTH01000010">
    <property type="protein sequence ID" value="OHA58344.1"/>
    <property type="molecule type" value="Genomic_DNA"/>
</dbReference>
<evidence type="ECO:0000256" key="7">
    <source>
        <dbReference type="ARBA" id="ARBA00022839"/>
    </source>
</evidence>
<dbReference type="Proteomes" id="UP000176222">
    <property type="component" value="Unassembled WGS sequence"/>
</dbReference>
<evidence type="ECO:0000256" key="10">
    <source>
        <dbReference type="ARBA" id="ARBA00023204"/>
    </source>
</evidence>
<evidence type="ECO:0000256" key="12">
    <source>
        <dbReference type="ARBA" id="ARBA00034617"/>
    </source>
</evidence>
<dbReference type="Gene3D" id="3.40.50.300">
    <property type="entry name" value="P-loop containing nucleotide triphosphate hydrolases"/>
    <property type="match status" value="2"/>
</dbReference>
<evidence type="ECO:0000256" key="14">
    <source>
        <dbReference type="ARBA" id="ARBA00048988"/>
    </source>
</evidence>
<dbReference type="PANTHER" id="PTHR11070:SF2">
    <property type="entry name" value="ATP-DEPENDENT DNA HELICASE SRS2"/>
    <property type="match status" value="1"/>
</dbReference>
<sequence length="976" mass="110146">MMTPEFIKAYKGLNPAQKEAVDTIEGPVMVIAGPGTGKTQILTLRIANILQQTDTPPNGILALTFTEAGQKAMRLKLRQFIGSRADEVAVYTYHGFASAVIAEWQDHFSHLSRAKQLTEVEAESLIREILAEKKFNKLRPLGDPDFYVGKIIKTISDYRKEAWTPTLVRKNATEQIEFIKQDESAISSRGATKGQLKAEALKRIEKAERTILLAEVYQAYEDKKRTERKIDFDDLIFELLETLEKDELLLRLLQEKYLYLLVDEHQDTNDAQNLLIKKIADFFDEPNLFVVGDEKQAIYRFQGASVQNFLKFQHLWPTMKVISLIANYRSQQGILDASFGMIEKNYGEGEHLNLRIKLKSAKAEAPRPIDIVTAGNTEAGEQYLVQAVKNILTQDQQKTIAIITRTNRDVERALSLLEHNGLSATAERGTDIFSHPLGRLYFQLLEFLADPSQIEALAQTLTAGLWALDFHDSTLLIRQIRSGQMGEVTQKIPVLAELRKNLTEAGAIEFVINAGEKSGLTKLATKNPLAVEVWRSIVALAQDLAQQKMIEDPRALIAELLAYRQTAETRSLKISAGASDAQVRIMTAHGSKGLEYDQVFLPYATEESWMSKHRGNYFILPVEKEEGDEVSDARRLFYVALTRAKDHATIIFSLEDNLKRTLTPLRFIAELDSTNISRIELPALTDFSTQNSNWSAEIKNQTELIEYAKNTLLEKGLSVTALNHFCDCPSKFFYKSILKLPEPPASSAEKGNAMHEAISLVWSELDKNVASITANLKKGVQDYFVHSLLPRSEKEMILDELLLNAPKVATALEEHFSTKGQVSSEKWVETFFQTKYLDRPIELKLHGKMDALVETADKVLVFDYKTKEAMSVGAIKGETKNDNGGYFRQLVFYKILMTGSHFYRGKTIEPALVFVKPDSKGRCPTIQIPIESADIERVKKEIQNLIDDVWSGKILTKTCTDLECEFCQWRNLTSVS</sequence>
<feature type="domain" description="UvrD-like helicase C-terminal" evidence="17">
    <location>
        <begin position="332"/>
        <end position="593"/>
    </location>
</feature>
<keyword evidence="11" id="KW-0413">Isomerase</keyword>
<dbReference type="Gene3D" id="1.10.486.10">
    <property type="entry name" value="PCRA, domain 4"/>
    <property type="match status" value="1"/>
</dbReference>
<keyword evidence="3 15" id="KW-0547">Nucleotide-binding</keyword>
<dbReference type="GO" id="GO:0043138">
    <property type="term" value="F:3'-5' DNA helicase activity"/>
    <property type="evidence" value="ECO:0007669"/>
    <property type="project" value="UniProtKB-EC"/>
</dbReference>
<proteinExistence type="inferred from homology"/>
<dbReference type="InterPro" id="IPR014016">
    <property type="entry name" value="UvrD-like_ATP-bd"/>
</dbReference>
<dbReference type="Pfam" id="PF13361">
    <property type="entry name" value="UvrD_C"/>
    <property type="match status" value="2"/>
</dbReference>
<dbReference type="Pfam" id="PF00580">
    <property type="entry name" value="UvrD-helicase"/>
    <property type="match status" value="1"/>
</dbReference>